<keyword evidence="3" id="KW-1185">Reference proteome</keyword>
<gene>
    <name evidence="2" type="ORF">IPV69_10145</name>
</gene>
<evidence type="ECO:0000313" key="2">
    <source>
        <dbReference type="EMBL" id="QOV91693.1"/>
    </source>
</evidence>
<feature type="transmembrane region" description="Helical" evidence="1">
    <location>
        <begin position="82"/>
        <end position="104"/>
    </location>
</feature>
<keyword evidence="1" id="KW-1133">Transmembrane helix</keyword>
<organism evidence="2 3">
    <name type="scientific">Humisphaera borealis</name>
    <dbReference type="NCBI Taxonomy" id="2807512"/>
    <lineage>
        <taxon>Bacteria</taxon>
        <taxon>Pseudomonadati</taxon>
        <taxon>Planctomycetota</taxon>
        <taxon>Phycisphaerae</taxon>
        <taxon>Tepidisphaerales</taxon>
        <taxon>Tepidisphaeraceae</taxon>
        <taxon>Humisphaera</taxon>
    </lineage>
</organism>
<protein>
    <recommendedName>
        <fullName evidence="4">PhnA-like protein</fullName>
    </recommendedName>
</protein>
<reference evidence="2 3" key="1">
    <citation type="submission" date="2020-10" db="EMBL/GenBank/DDBJ databases">
        <title>Wide distribution of Phycisphaera-like planctomycetes from WD2101 soil group in peatlands and genome analysis of the first cultivated representative.</title>
        <authorList>
            <person name="Dedysh S.N."/>
            <person name="Beletsky A.V."/>
            <person name="Ivanova A."/>
            <person name="Kulichevskaya I.S."/>
            <person name="Suzina N.E."/>
            <person name="Philippov D.A."/>
            <person name="Rakitin A.L."/>
            <person name="Mardanov A.V."/>
            <person name="Ravin N.V."/>
        </authorList>
    </citation>
    <scope>NUCLEOTIDE SEQUENCE [LARGE SCALE GENOMIC DNA]</scope>
    <source>
        <strain evidence="2 3">M1803</strain>
    </source>
</reference>
<dbReference type="KEGG" id="hbs:IPV69_10145"/>
<feature type="transmembrane region" description="Helical" evidence="1">
    <location>
        <begin position="206"/>
        <end position="228"/>
    </location>
</feature>
<feature type="transmembrane region" description="Helical" evidence="1">
    <location>
        <begin position="116"/>
        <end position="138"/>
    </location>
</feature>
<dbReference type="Proteomes" id="UP000593765">
    <property type="component" value="Chromosome"/>
</dbReference>
<accession>A0A7M2X1W2</accession>
<dbReference type="RefSeq" id="WP_206294998.1">
    <property type="nucleotide sequence ID" value="NZ_CP063458.1"/>
</dbReference>
<feature type="transmembrane region" description="Helical" evidence="1">
    <location>
        <begin position="41"/>
        <end position="62"/>
    </location>
</feature>
<evidence type="ECO:0008006" key="4">
    <source>
        <dbReference type="Google" id="ProtNLM"/>
    </source>
</evidence>
<evidence type="ECO:0000256" key="1">
    <source>
        <dbReference type="SAM" id="Phobius"/>
    </source>
</evidence>
<dbReference type="EMBL" id="CP063458">
    <property type="protein sequence ID" value="QOV91693.1"/>
    <property type="molecule type" value="Genomic_DNA"/>
</dbReference>
<sequence length="248" mass="25326">MVSHTESPVVTSDRGLVAARTGTTAIATTVTPIDRVRWGPIWAGLFTALSTLALLSVLGLAIGFSSYDANDSIRAFGVGAGWWTAISALIAFFVGGMISARTAAVPGRSEGILQGAMVWIVAIPLLMYMVSAMVGAAARTTGAVADTAAQASVAASNTQAGQQAANQGQQAAGQLQNQAQQTVDQVRQAVTPQRVEQAANRAAGGAWWTLLSMVLGLTAAAVGGVMGARTSAHLAEHHRQHVGVVPAA</sequence>
<dbReference type="AlphaFoldDB" id="A0A7M2X1W2"/>
<evidence type="ECO:0000313" key="3">
    <source>
        <dbReference type="Proteomes" id="UP000593765"/>
    </source>
</evidence>
<proteinExistence type="predicted"/>
<keyword evidence="1" id="KW-0812">Transmembrane</keyword>
<name>A0A7M2X1W2_9BACT</name>
<keyword evidence="1" id="KW-0472">Membrane</keyword>